<comment type="similarity">
    <text evidence="1">Belongs to the peptidase C1 family.</text>
</comment>
<feature type="signal peptide" evidence="2">
    <location>
        <begin position="1"/>
        <end position="15"/>
    </location>
</feature>
<dbReference type="Proteomes" id="UP000663852">
    <property type="component" value="Unassembled WGS sequence"/>
</dbReference>
<comment type="caution">
    <text evidence="5">The sequence shown here is derived from an EMBL/GenBank/DDBJ whole genome shotgun (WGS) entry which is preliminary data.</text>
</comment>
<sequence>MQLFHFCILFGTTVCDLSLEWNKLKHDYKKQHASDDEESDRKQIFIDNFIRIQNYQQIHSDASLTMRVKDLTDERVHEIVSDKKSSFKSYPMSSKQSIDVKNLPESLDWRVKGVISPVKRLGIIGEDVSAIVSTELVESLFAIERKQLIEGSVSRILDCCPQPIDTFECIQNMSGICKNSDYPSVLHKCEPNRCKPFATFDTIKRLTNNDENTMLAWIQKSTLWAKMDASGEEFSEYKGGIYDNDGCSEIMVAHVLQIVGYGVEGGKPFWICKNNWGDHWGENGYIRIARGKNMCGIATNVVQIDYTTTSNASRQQIIIPTIFITLLLTVIRQMIIAYY</sequence>
<dbReference type="PANTHER" id="PTHR12411">
    <property type="entry name" value="CYSTEINE PROTEASE FAMILY C1-RELATED"/>
    <property type="match status" value="1"/>
</dbReference>
<protein>
    <recommendedName>
        <fullName evidence="3">Peptidase C1A papain C-terminal domain-containing protein</fullName>
    </recommendedName>
</protein>
<feature type="domain" description="Peptidase C1A papain C-terminal" evidence="3">
    <location>
        <begin position="103"/>
        <end position="305"/>
    </location>
</feature>
<dbReference type="AlphaFoldDB" id="A0A815NQT8"/>
<dbReference type="Pfam" id="PF00112">
    <property type="entry name" value="Peptidase_C1"/>
    <property type="match status" value="1"/>
</dbReference>
<dbReference type="InterPro" id="IPR038765">
    <property type="entry name" value="Papain-like_cys_pep_sf"/>
</dbReference>
<dbReference type="CDD" id="cd02248">
    <property type="entry name" value="Peptidase_C1A"/>
    <property type="match status" value="1"/>
</dbReference>
<keyword evidence="6" id="KW-1185">Reference proteome</keyword>
<accession>A0A815NQT8</accession>
<dbReference type="InterPro" id="IPR000668">
    <property type="entry name" value="Peptidase_C1A_C"/>
</dbReference>
<reference evidence="5" key="1">
    <citation type="submission" date="2021-02" db="EMBL/GenBank/DDBJ databases">
        <authorList>
            <person name="Nowell W R."/>
        </authorList>
    </citation>
    <scope>NUCLEOTIDE SEQUENCE</scope>
</reference>
<dbReference type="SMART" id="SM00645">
    <property type="entry name" value="Pept_C1"/>
    <property type="match status" value="1"/>
</dbReference>
<evidence type="ECO:0000313" key="6">
    <source>
        <dbReference type="Proteomes" id="UP000663828"/>
    </source>
</evidence>
<dbReference type="OrthoDB" id="190265at2759"/>
<dbReference type="InterPro" id="IPR039417">
    <property type="entry name" value="Peptidase_C1A_papain-like"/>
</dbReference>
<keyword evidence="2" id="KW-0732">Signal</keyword>
<dbReference type="GO" id="GO:0008234">
    <property type="term" value="F:cysteine-type peptidase activity"/>
    <property type="evidence" value="ECO:0007669"/>
    <property type="project" value="InterPro"/>
</dbReference>
<dbReference type="GO" id="GO:0006508">
    <property type="term" value="P:proteolysis"/>
    <property type="evidence" value="ECO:0007669"/>
    <property type="project" value="InterPro"/>
</dbReference>
<evidence type="ECO:0000259" key="3">
    <source>
        <dbReference type="SMART" id="SM00645"/>
    </source>
</evidence>
<organism evidence="5 6">
    <name type="scientific">Adineta ricciae</name>
    <name type="common">Rotifer</name>
    <dbReference type="NCBI Taxonomy" id="249248"/>
    <lineage>
        <taxon>Eukaryota</taxon>
        <taxon>Metazoa</taxon>
        <taxon>Spiralia</taxon>
        <taxon>Gnathifera</taxon>
        <taxon>Rotifera</taxon>
        <taxon>Eurotatoria</taxon>
        <taxon>Bdelloidea</taxon>
        <taxon>Adinetida</taxon>
        <taxon>Adinetidae</taxon>
        <taxon>Adineta</taxon>
    </lineage>
</organism>
<evidence type="ECO:0000256" key="1">
    <source>
        <dbReference type="ARBA" id="ARBA00008455"/>
    </source>
</evidence>
<dbReference type="EMBL" id="CAJNOJ010000259">
    <property type="protein sequence ID" value="CAF1346601.1"/>
    <property type="molecule type" value="Genomic_DNA"/>
</dbReference>
<dbReference type="SUPFAM" id="SSF54001">
    <property type="entry name" value="Cysteine proteinases"/>
    <property type="match status" value="1"/>
</dbReference>
<evidence type="ECO:0000313" key="4">
    <source>
        <dbReference type="EMBL" id="CAF1346601.1"/>
    </source>
</evidence>
<name>A0A815NQT8_ADIRI</name>
<gene>
    <name evidence="4" type="ORF">EDS130_LOCUS33034</name>
    <name evidence="5" type="ORF">XAT740_LOCUS36251</name>
</gene>
<evidence type="ECO:0000256" key="2">
    <source>
        <dbReference type="SAM" id="SignalP"/>
    </source>
</evidence>
<dbReference type="InterPro" id="IPR013128">
    <property type="entry name" value="Peptidase_C1A"/>
</dbReference>
<dbReference type="Gene3D" id="3.90.70.10">
    <property type="entry name" value="Cysteine proteinases"/>
    <property type="match status" value="1"/>
</dbReference>
<proteinExistence type="inferred from homology"/>
<evidence type="ECO:0000313" key="5">
    <source>
        <dbReference type="EMBL" id="CAF1439844.1"/>
    </source>
</evidence>
<dbReference type="Proteomes" id="UP000663828">
    <property type="component" value="Unassembled WGS sequence"/>
</dbReference>
<feature type="chain" id="PRO_5035687798" description="Peptidase C1A papain C-terminal domain-containing protein" evidence="2">
    <location>
        <begin position="16"/>
        <end position="339"/>
    </location>
</feature>
<dbReference type="EMBL" id="CAJNOR010003703">
    <property type="protein sequence ID" value="CAF1439844.1"/>
    <property type="molecule type" value="Genomic_DNA"/>
</dbReference>